<dbReference type="Proteomes" id="UP000256970">
    <property type="component" value="Unassembled WGS sequence"/>
</dbReference>
<gene>
    <name evidence="2" type="ORF">BQ4739_LOCUS12775</name>
</gene>
<feature type="region of interest" description="Disordered" evidence="1">
    <location>
        <begin position="725"/>
        <end position="751"/>
    </location>
</feature>
<dbReference type="EMBL" id="FNXT01001144">
    <property type="protein sequence ID" value="SZX72616.1"/>
    <property type="molecule type" value="Genomic_DNA"/>
</dbReference>
<proteinExistence type="predicted"/>
<sequence length="903" mass="87783">MAFWTAASKSNQAPSLRPAAGPAKPLTVLLHCPSDFNTLVRLKIRLPNNQLAAADEDDDEAVVTASATALARLHRLIIGIEARSADAAKLSVTEVLQPPDTLQLLCQKAVAGRMFKGLMPHQAALGFVLGDVKSCISLTPLGLWEQHEALQTAVVKALTGSSCGISCSSSRPNSFAGAAEVLAGNNAAAAAAGAKWMCLSRNKLVSCDLLSCKPGQMATAACVELEACAQPPSKLLLMVKSAGAVKFRPFSPMQALMAEAKSLAAPPQRTDNDAALLEDRSKLAAAARQLDGRQVKLLPDERVAFIKSLQPCPADAAVLQQLCDHWLGCYGLLLPSCFPFMVGVAAHPEAEEASLQVPSCCVLTSLGLSLLPGSVPGGREFGSALQQLLQSLQSSSLQLLGSSGFQLEAAAAGGAAGVGDSLMQFSQLSQGGSTAPAAAEAGAATLQPKQFSIGSSWTTATDLSKLQAAAKAEAAAAAGKLGSAAVAAAAAKGAGKPAAAAAAVPAVLTSSAAQLLGLHEVQDASCLVIAGDAVDAGGSNAGWGTAGGGDTGWLAAGSSNAGWGSAGGGAAQSAAAPRRAKAPRSSQDWSKLRSFLDEKKTEEQAAAAAAAASRPGGGSSSSIGLPAAAGGSKSRAAGVAARPPVARPAVPAGPPAAPKFGSRKPAAAAAAVRKPAAAAASKANIGLALKASLAAAAAAAAAKGGAGEGAAAAAPAAPALAGQKRPAAAAGAKPPAAAKKPKAAADGSKPKAAAGASKAKAAAKATAAAAAAATEGAVPMAVADGAEAAAAGGTAAEGAAAGAEGAAAAAAAKRTKIKASDLDIAAVTAKVLAAYAAGKGSSLKGLSVPEMQCYLRANGQRGGPTKKAEVEARLLALLGGGSAPAAAAAAAAAAAGAPSEAVA</sequence>
<protein>
    <submittedName>
        <fullName evidence="2">Uncharacterized protein</fullName>
    </submittedName>
</protein>
<dbReference type="AlphaFoldDB" id="A0A383W7E4"/>
<feature type="region of interest" description="Disordered" evidence="1">
    <location>
        <begin position="606"/>
        <end position="662"/>
    </location>
</feature>
<feature type="compositionally biased region" description="Low complexity" evidence="1">
    <location>
        <begin position="606"/>
        <end position="650"/>
    </location>
</feature>
<feature type="region of interest" description="Disordered" evidence="1">
    <location>
        <begin position="565"/>
        <end position="590"/>
    </location>
</feature>
<organism evidence="2 3">
    <name type="scientific">Tetradesmus obliquus</name>
    <name type="common">Green alga</name>
    <name type="synonym">Acutodesmus obliquus</name>
    <dbReference type="NCBI Taxonomy" id="3088"/>
    <lineage>
        <taxon>Eukaryota</taxon>
        <taxon>Viridiplantae</taxon>
        <taxon>Chlorophyta</taxon>
        <taxon>core chlorophytes</taxon>
        <taxon>Chlorophyceae</taxon>
        <taxon>CS clade</taxon>
        <taxon>Sphaeropleales</taxon>
        <taxon>Scenedesmaceae</taxon>
        <taxon>Tetradesmus</taxon>
    </lineage>
</organism>
<evidence type="ECO:0000256" key="1">
    <source>
        <dbReference type="SAM" id="MobiDB-lite"/>
    </source>
</evidence>
<name>A0A383W7E4_TETOB</name>
<evidence type="ECO:0000313" key="2">
    <source>
        <dbReference type="EMBL" id="SZX72616.1"/>
    </source>
</evidence>
<keyword evidence="3" id="KW-1185">Reference proteome</keyword>
<evidence type="ECO:0000313" key="3">
    <source>
        <dbReference type="Proteomes" id="UP000256970"/>
    </source>
</evidence>
<reference evidence="2 3" key="1">
    <citation type="submission" date="2016-10" db="EMBL/GenBank/DDBJ databases">
        <authorList>
            <person name="Cai Z."/>
        </authorList>
    </citation>
    <scope>NUCLEOTIDE SEQUENCE [LARGE SCALE GENOMIC DNA]</scope>
</reference>
<accession>A0A383W7E4</accession>